<dbReference type="RefSeq" id="XP_001731980.1">
    <property type="nucleotide sequence ID" value="XM_001731928.1"/>
</dbReference>
<dbReference type="GO" id="GO:0003887">
    <property type="term" value="F:DNA-directed DNA polymerase activity"/>
    <property type="evidence" value="ECO:0007669"/>
    <property type="project" value="TreeGrafter"/>
</dbReference>
<gene>
    <name evidence="8" type="ORF">MGL_1248</name>
</gene>
<evidence type="ECO:0000256" key="4">
    <source>
        <dbReference type="ARBA" id="ARBA00022763"/>
    </source>
</evidence>
<dbReference type="InParanoid" id="A8PWX2"/>
<organism evidence="8 9">
    <name type="scientific">Malassezia globosa (strain ATCC MYA-4612 / CBS 7966)</name>
    <name type="common">Dandruff-associated fungus</name>
    <dbReference type="NCBI Taxonomy" id="425265"/>
    <lineage>
        <taxon>Eukaryota</taxon>
        <taxon>Fungi</taxon>
        <taxon>Dikarya</taxon>
        <taxon>Basidiomycota</taxon>
        <taxon>Ustilaginomycotina</taxon>
        <taxon>Malasseziomycetes</taxon>
        <taxon>Malasseziales</taxon>
        <taxon>Malasseziaceae</taxon>
        <taxon>Malassezia</taxon>
    </lineage>
</organism>
<dbReference type="Proteomes" id="UP000008837">
    <property type="component" value="Unassembled WGS sequence"/>
</dbReference>
<dbReference type="Gene3D" id="3.30.1490.100">
    <property type="entry name" value="DNA polymerase, Y-family, little finger domain"/>
    <property type="match status" value="1"/>
</dbReference>
<reference evidence="8 9" key="1">
    <citation type="journal article" date="2007" name="Proc. Natl. Acad. Sci. U.S.A.">
        <title>Dandruff-associated Malassezia genomes reveal convergent and divergent virulence traits shared with plant and human fungal pathogens.</title>
        <authorList>
            <person name="Xu J."/>
            <person name="Saunders C.W."/>
            <person name="Hu P."/>
            <person name="Grant R.A."/>
            <person name="Boekhout T."/>
            <person name="Kuramae E.E."/>
            <person name="Kronstad J.W."/>
            <person name="Deangelis Y.M."/>
            <person name="Reeder N.L."/>
            <person name="Johnstone K.R."/>
            <person name="Leland M."/>
            <person name="Fieno A.M."/>
            <person name="Begley W.M."/>
            <person name="Sun Y."/>
            <person name="Lacey M.P."/>
            <person name="Chaudhary T."/>
            <person name="Keough T."/>
            <person name="Chu L."/>
            <person name="Sears R."/>
            <person name="Yuan B."/>
            <person name="Dawson T.L.Jr."/>
        </authorList>
    </citation>
    <scope>NUCLEOTIDE SEQUENCE [LARGE SCALE GENOMIC DNA]</scope>
    <source>
        <strain evidence="9">ATCC MYA-4612 / CBS 7966</strain>
    </source>
</reference>
<keyword evidence="3" id="KW-0479">Metal-binding</keyword>
<name>A8PWX2_MALGO</name>
<evidence type="ECO:0000313" key="8">
    <source>
        <dbReference type="EMBL" id="EDP44766.1"/>
    </source>
</evidence>
<protein>
    <recommendedName>
        <fullName evidence="7">DNA polymerase Y-family little finger domain-containing protein</fullName>
    </recommendedName>
</protein>
<comment type="caution">
    <text evidence="8">The sequence shown here is derived from an EMBL/GenBank/DDBJ whole genome shotgun (WGS) entry which is preliminary data.</text>
</comment>
<dbReference type="STRING" id="425265.A8PWX2"/>
<dbReference type="KEGG" id="mgl:MGL_1248"/>
<keyword evidence="5" id="KW-0234">DNA repair</keyword>
<dbReference type="GO" id="GO:0042276">
    <property type="term" value="P:error-prone translesion synthesis"/>
    <property type="evidence" value="ECO:0007669"/>
    <property type="project" value="TreeGrafter"/>
</dbReference>
<accession>A8PWX2</accession>
<dbReference type="GO" id="GO:0005657">
    <property type="term" value="C:replication fork"/>
    <property type="evidence" value="ECO:0007669"/>
    <property type="project" value="TreeGrafter"/>
</dbReference>
<dbReference type="GO" id="GO:0035861">
    <property type="term" value="C:site of double-strand break"/>
    <property type="evidence" value="ECO:0007669"/>
    <property type="project" value="TreeGrafter"/>
</dbReference>
<dbReference type="PANTHER" id="PTHR45873:SF1">
    <property type="entry name" value="DNA POLYMERASE ETA"/>
    <property type="match status" value="1"/>
</dbReference>
<keyword evidence="2" id="KW-0808">Transferase</keyword>
<dbReference type="GeneID" id="5856285"/>
<dbReference type="Pfam" id="PF11799">
    <property type="entry name" value="IMS_C"/>
    <property type="match status" value="1"/>
</dbReference>
<evidence type="ECO:0000256" key="1">
    <source>
        <dbReference type="ARBA" id="ARBA00004123"/>
    </source>
</evidence>
<evidence type="ECO:0000313" key="9">
    <source>
        <dbReference type="Proteomes" id="UP000008837"/>
    </source>
</evidence>
<dbReference type="OMA" id="WHFAREL"/>
<feature type="domain" description="DNA polymerase Y-family little finger" evidence="7">
    <location>
        <begin position="4"/>
        <end position="113"/>
    </location>
</feature>
<dbReference type="GO" id="GO:0005634">
    <property type="term" value="C:nucleus"/>
    <property type="evidence" value="ECO:0007669"/>
    <property type="project" value="UniProtKB-SubCell"/>
</dbReference>
<evidence type="ECO:0000256" key="5">
    <source>
        <dbReference type="ARBA" id="ARBA00023204"/>
    </source>
</evidence>
<dbReference type="InterPro" id="IPR017961">
    <property type="entry name" value="DNA_pol_Y-fam_little_finger"/>
</dbReference>
<dbReference type="PANTHER" id="PTHR45873">
    <property type="entry name" value="DNA POLYMERASE ETA"/>
    <property type="match status" value="1"/>
</dbReference>
<dbReference type="EMBL" id="AAYY01000003">
    <property type="protein sequence ID" value="EDP44766.1"/>
    <property type="molecule type" value="Genomic_DNA"/>
</dbReference>
<dbReference type="InterPro" id="IPR052230">
    <property type="entry name" value="DNA_polymerase_eta"/>
</dbReference>
<dbReference type="GO" id="GO:0006281">
    <property type="term" value="P:DNA repair"/>
    <property type="evidence" value="ECO:0007669"/>
    <property type="project" value="UniProtKB-KW"/>
</dbReference>
<evidence type="ECO:0000259" key="7">
    <source>
        <dbReference type="Pfam" id="PF11799"/>
    </source>
</evidence>
<keyword evidence="6" id="KW-0539">Nucleus</keyword>
<dbReference type="VEuPathDB" id="FungiDB:MGL_1248"/>
<dbReference type="InterPro" id="IPR036775">
    <property type="entry name" value="DNA_pol_Y-fam_lit_finger_sf"/>
</dbReference>
<dbReference type="OrthoDB" id="5723at2759"/>
<dbReference type="GO" id="GO:0046872">
    <property type="term" value="F:metal ion binding"/>
    <property type="evidence" value="ECO:0007669"/>
    <property type="project" value="UniProtKB-KW"/>
</dbReference>
<dbReference type="SUPFAM" id="SSF100879">
    <property type="entry name" value="Lesion bypass DNA polymerase (Y-family), little finger domain"/>
    <property type="match status" value="1"/>
</dbReference>
<keyword evidence="9" id="KW-1185">Reference proteome</keyword>
<evidence type="ECO:0000256" key="2">
    <source>
        <dbReference type="ARBA" id="ARBA00022679"/>
    </source>
</evidence>
<keyword evidence="4" id="KW-0227">DNA damage</keyword>
<sequence>MSVKNFRPRLTSSKMALSWLAVLSSELSKRLQEEREDDPRMFPRTLVLRYLISNSSGVKSHQVPFGQIANEHLDHEIYTRAEKLWHESIGRVMHRPGPSRVELSLLALSFASIDRTVRDQQPLHNFLSPQVHNKRKADMNPEERMCSKSVRTTKYNDYEVVKDEASLTDMAQWTCSICSHTLHVPIFEDPESHCDNTEPPSFLQILAQARMEHEHWHMAMKLAEM</sequence>
<proteinExistence type="predicted"/>
<dbReference type="AlphaFoldDB" id="A8PWX2"/>
<evidence type="ECO:0000256" key="3">
    <source>
        <dbReference type="ARBA" id="ARBA00022723"/>
    </source>
</evidence>
<dbReference type="GO" id="GO:0003684">
    <property type="term" value="F:damaged DNA binding"/>
    <property type="evidence" value="ECO:0007669"/>
    <property type="project" value="InterPro"/>
</dbReference>
<comment type="subcellular location">
    <subcellularLocation>
        <location evidence="1">Nucleus</location>
    </subcellularLocation>
</comment>
<evidence type="ECO:0000256" key="6">
    <source>
        <dbReference type="ARBA" id="ARBA00023242"/>
    </source>
</evidence>
<dbReference type="GO" id="GO:0009314">
    <property type="term" value="P:response to radiation"/>
    <property type="evidence" value="ECO:0007669"/>
    <property type="project" value="TreeGrafter"/>
</dbReference>